<name>A0A381LIB5_BLUGR</name>
<reference evidence="1" key="1">
    <citation type="submission" date="2018-07" db="EMBL/GenBank/DDBJ databases">
        <authorList>
            <person name="Quirk P.G."/>
            <person name="Krulwich T.A."/>
        </authorList>
    </citation>
    <scope>NUCLEOTIDE SEQUENCE</scope>
    <source>
        <strain evidence="1">96224</strain>
    </source>
</reference>
<sequence>MKRRKYLEVGREEEIAPRFAASNWVLWTIGLDMFETWVKSEVFRSLGRTSSVYRMAVKLIQPDPTRIQAPTA</sequence>
<organism evidence="1">
    <name type="scientific">Blumeria graminis f. sp. tritici 96224</name>
    <dbReference type="NCBI Taxonomy" id="1268274"/>
    <lineage>
        <taxon>Eukaryota</taxon>
        <taxon>Fungi</taxon>
        <taxon>Dikarya</taxon>
        <taxon>Ascomycota</taxon>
        <taxon>Pezizomycotina</taxon>
        <taxon>Leotiomycetes</taxon>
        <taxon>Erysiphales</taxon>
        <taxon>Erysiphaceae</taxon>
        <taxon>Blumeria</taxon>
    </lineage>
</organism>
<dbReference type="AlphaFoldDB" id="A0A381LIB5"/>
<dbReference type="EMBL" id="UIGY01000232">
    <property type="protein sequence ID" value="SUZ13397.1"/>
    <property type="molecule type" value="Genomic_DNA"/>
</dbReference>
<accession>A0A381LIB5</accession>
<evidence type="ECO:0000313" key="1">
    <source>
        <dbReference type="EMBL" id="SUZ13397.1"/>
    </source>
</evidence>
<gene>
    <name evidence="1" type="ORF">BGT96224V2_LOCUS6557</name>
</gene>
<proteinExistence type="predicted"/>
<protein>
    <submittedName>
        <fullName evidence="1">Bgt-20798</fullName>
    </submittedName>
</protein>